<evidence type="ECO:0000313" key="2">
    <source>
        <dbReference type="Proteomes" id="UP000324376"/>
    </source>
</evidence>
<dbReference type="RefSeq" id="WP_246131382.1">
    <property type="nucleotide sequence ID" value="NZ_VNHU01000001.1"/>
</dbReference>
<dbReference type="AlphaFoldDB" id="A0A5S5CE27"/>
<dbReference type="Pfam" id="PF19852">
    <property type="entry name" value="DUF6327"/>
    <property type="match status" value="1"/>
</dbReference>
<accession>A0A5S5CE27</accession>
<gene>
    <name evidence="1" type="ORF">BD809_10153</name>
</gene>
<comment type="caution">
    <text evidence="1">The sequence shown here is derived from an EMBL/GenBank/DDBJ whole genome shotgun (WGS) entry which is preliminary data.</text>
</comment>
<protein>
    <submittedName>
        <fullName evidence="1">Uncharacterized protein</fullName>
    </submittedName>
</protein>
<evidence type="ECO:0000313" key="1">
    <source>
        <dbReference type="EMBL" id="TYP76908.1"/>
    </source>
</evidence>
<organism evidence="1 2">
    <name type="scientific">Aquimarina intermedia</name>
    <dbReference type="NCBI Taxonomy" id="350814"/>
    <lineage>
        <taxon>Bacteria</taxon>
        <taxon>Pseudomonadati</taxon>
        <taxon>Bacteroidota</taxon>
        <taxon>Flavobacteriia</taxon>
        <taxon>Flavobacteriales</taxon>
        <taxon>Flavobacteriaceae</taxon>
        <taxon>Aquimarina</taxon>
    </lineage>
</organism>
<name>A0A5S5CE27_9FLAO</name>
<dbReference type="Proteomes" id="UP000324376">
    <property type="component" value="Unassembled WGS sequence"/>
</dbReference>
<sequence>MSQSNTGMKIYSSFEEINRDLKFLKLQKEINLEEIKISYHTTKENFSVFRTIGNIAGAIAKKAFVLKAVNKMLGITRVKKIE</sequence>
<dbReference type="InterPro" id="IPR046290">
    <property type="entry name" value="DUF6327"/>
</dbReference>
<keyword evidence="2" id="KW-1185">Reference proteome</keyword>
<dbReference type="EMBL" id="VNHU01000001">
    <property type="protein sequence ID" value="TYP76908.1"/>
    <property type="molecule type" value="Genomic_DNA"/>
</dbReference>
<proteinExistence type="predicted"/>
<reference evidence="1 2" key="1">
    <citation type="submission" date="2019-07" db="EMBL/GenBank/DDBJ databases">
        <title>Genomic Encyclopedia of Archaeal and Bacterial Type Strains, Phase II (KMG-II): from individual species to whole genera.</title>
        <authorList>
            <person name="Goeker M."/>
        </authorList>
    </citation>
    <scope>NUCLEOTIDE SEQUENCE [LARGE SCALE GENOMIC DNA]</scope>
    <source>
        <strain evidence="1 2">DSM 17527</strain>
    </source>
</reference>